<dbReference type="PROSITE" id="PS51371">
    <property type="entry name" value="CBS"/>
    <property type="match status" value="1"/>
</dbReference>
<dbReference type="InterPro" id="IPR014710">
    <property type="entry name" value="RmlC-like_jellyroll"/>
</dbReference>
<dbReference type="InterPro" id="IPR000644">
    <property type="entry name" value="CBS_dom"/>
</dbReference>
<reference evidence="4 5" key="1">
    <citation type="submission" date="2020-07" db="EMBL/GenBank/DDBJ databases">
        <title>Halophilic bacteria isolated from french cheeses.</title>
        <authorList>
            <person name="Kothe C.I."/>
            <person name="Farah-Kraiem B."/>
            <person name="Renault P."/>
            <person name="Dridi B."/>
        </authorList>
    </citation>
    <scope>NUCLEOTIDE SEQUENCE [LARGE SCALE GENOMIC DNA]</scope>
    <source>
        <strain evidence="4 5">FME1</strain>
    </source>
</reference>
<dbReference type="InterPro" id="IPR005105">
    <property type="entry name" value="GlnD_Uridyltrans_N"/>
</dbReference>
<sequence>MVEVDLSQLPFTLLDDEGRDHIRRGIDLAYFDRDEIILETGQVGEFVFLIHKGEVAEIDATLPSTTSRIGHYTPGDIFGAISILNGKSRYRFKAEQECFCYLLPKALFQQLCHRYPAFNDFFRQSLTHKARLLTEKRAGGGVAMAGFMLAKVSECMREPLLVAASTDIASAVKQLNDSHADSLLVDTQGTLGMVTKTDLLNGLVLGSCDVTSPLNEIARFNLVTVEPGQYLFEVLVLMTRYQVARVVVMENSVLTGVVELTDVLSYFSSRSFVVSLQVEQATSLAALAAASQRTPELVKALMAQGVKLRFAMDLLAALNGRIISKAWEFIVDERYREHSCMMVMGSEGRGEQVLKTDQDNGLILADDVQWPDLSADMKRLTSSLVQLGYPTCPGNIMVSNAEWVGTVSQWKASIAKWARERDGDSLMKLAIMLDAHAVAGNPGLLESVREELFARCSNDELLLSYFARTALRFSTPLTLFGSLKKPQHGIDIKKGGIFPIVHGVRTMALERRINATSTLDRLDALASDGRLDRRFAEDLGEALSLFAELRLKQQLDALEAVSDQRTLHGAQEASRANRVVVQSLSSLERDLLRQALHIVKDFKQRLSHRYHLEYS</sequence>
<dbReference type="EMBL" id="RRZD01000023">
    <property type="protein sequence ID" value="MBE0401685.1"/>
    <property type="molecule type" value="Genomic_DNA"/>
</dbReference>
<dbReference type="PANTHER" id="PTHR43773">
    <property type="entry name" value="MAGNESIUM TRANSPORTER MGTE"/>
    <property type="match status" value="1"/>
</dbReference>
<evidence type="ECO:0000313" key="5">
    <source>
        <dbReference type="Proteomes" id="UP001645039"/>
    </source>
</evidence>
<dbReference type="InterPro" id="IPR046342">
    <property type="entry name" value="CBS_dom_sf"/>
</dbReference>
<keyword evidence="5" id="KW-1185">Reference proteome</keyword>
<keyword evidence="1" id="KW-0129">CBS domain</keyword>
<dbReference type="Pfam" id="PF10335">
    <property type="entry name" value="DUF294_C"/>
    <property type="match status" value="1"/>
</dbReference>
<dbReference type="Gene3D" id="3.10.580.10">
    <property type="entry name" value="CBS-domain"/>
    <property type="match status" value="1"/>
</dbReference>
<proteinExistence type="predicted"/>
<comment type="caution">
    <text evidence="4">The sequence shown here is derived from an EMBL/GenBank/DDBJ whole genome shotgun (WGS) entry which is preliminary data.</text>
</comment>
<dbReference type="SMART" id="SM00100">
    <property type="entry name" value="cNMP"/>
    <property type="match status" value="1"/>
</dbReference>
<dbReference type="RefSeq" id="WP_096278256.1">
    <property type="nucleotide sequence ID" value="NZ_CBCSBM010000010.1"/>
</dbReference>
<feature type="domain" description="Cyclic nucleotide-binding" evidence="2">
    <location>
        <begin position="10"/>
        <end position="111"/>
    </location>
</feature>
<evidence type="ECO:0000259" key="2">
    <source>
        <dbReference type="PROSITE" id="PS50042"/>
    </source>
</evidence>
<feature type="domain" description="CBS" evidence="3">
    <location>
        <begin position="217"/>
        <end position="276"/>
    </location>
</feature>
<dbReference type="InterPro" id="IPR000595">
    <property type="entry name" value="cNMP-bd_dom"/>
</dbReference>
<dbReference type="Pfam" id="PF03445">
    <property type="entry name" value="DUF294"/>
    <property type="match status" value="1"/>
</dbReference>
<dbReference type="InterPro" id="IPR018821">
    <property type="entry name" value="DUF294_put_nucleoTrafse_sb-bd"/>
</dbReference>
<evidence type="ECO:0000259" key="3">
    <source>
        <dbReference type="PROSITE" id="PS51371"/>
    </source>
</evidence>
<evidence type="ECO:0000256" key="1">
    <source>
        <dbReference type="PROSITE-ProRule" id="PRU00703"/>
    </source>
</evidence>
<gene>
    <name evidence="4" type="ORF">EI168_16500</name>
</gene>
<dbReference type="SMART" id="SM00116">
    <property type="entry name" value="CBS"/>
    <property type="match status" value="2"/>
</dbReference>
<dbReference type="Gene3D" id="2.60.120.10">
    <property type="entry name" value="Jelly Rolls"/>
    <property type="match status" value="1"/>
</dbReference>
<accession>A0ABR9F5H5</accession>
<dbReference type="Pfam" id="PF00027">
    <property type="entry name" value="cNMP_binding"/>
    <property type="match status" value="1"/>
</dbReference>
<dbReference type="PANTHER" id="PTHR43773:SF1">
    <property type="entry name" value="MAGNESIUM TRANSPORTER MGTE"/>
    <property type="match status" value="1"/>
</dbReference>
<dbReference type="SUPFAM" id="SSF51206">
    <property type="entry name" value="cAMP-binding domain-like"/>
    <property type="match status" value="1"/>
</dbReference>
<name>A0ABR9F5H5_9GAMM</name>
<organism evidence="4 5">
    <name type="scientific">Halomonas casei</name>
    <dbReference type="NCBI Taxonomy" id="2742613"/>
    <lineage>
        <taxon>Bacteria</taxon>
        <taxon>Pseudomonadati</taxon>
        <taxon>Pseudomonadota</taxon>
        <taxon>Gammaproteobacteria</taxon>
        <taxon>Oceanospirillales</taxon>
        <taxon>Halomonadaceae</taxon>
        <taxon>Halomonas</taxon>
    </lineage>
</organism>
<dbReference type="Proteomes" id="UP001645039">
    <property type="component" value="Unassembled WGS sequence"/>
</dbReference>
<dbReference type="PROSITE" id="PS50042">
    <property type="entry name" value="CNMP_BINDING_3"/>
    <property type="match status" value="1"/>
</dbReference>
<dbReference type="InterPro" id="IPR018490">
    <property type="entry name" value="cNMP-bd_dom_sf"/>
</dbReference>
<dbReference type="Pfam" id="PF00571">
    <property type="entry name" value="CBS"/>
    <property type="match status" value="2"/>
</dbReference>
<dbReference type="CDD" id="cd05401">
    <property type="entry name" value="NT_GlnE_GlnD_like"/>
    <property type="match status" value="1"/>
</dbReference>
<protein>
    <submittedName>
        <fullName evidence="4">Cyclic nucleotide-binding/CBS domain-containing protein</fullName>
    </submittedName>
</protein>
<dbReference type="CDD" id="cd00038">
    <property type="entry name" value="CAP_ED"/>
    <property type="match status" value="1"/>
</dbReference>
<dbReference type="SUPFAM" id="SSF54631">
    <property type="entry name" value="CBS-domain pair"/>
    <property type="match status" value="1"/>
</dbReference>
<evidence type="ECO:0000313" key="4">
    <source>
        <dbReference type="EMBL" id="MBE0401685.1"/>
    </source>
</evidence>
<dbReference type="InterPro" id="IPR006669">
    <property type="entry name" value="MgtE_transporter"/>
</dbReference>